<organism evidence="1 2">
    <name type="scientific">Xenoophorus captivus</name>
    <dbReference type="NCBI Taxonomy" id="1517983"/>
    <lineage>
        <taxon>Eukaryota</taxon>
        <taxon>Metazoa</taxon>
        <taxon>Chordata</taxon>
        <taxon>Craniata</taxon>
        <taxon>Vertebrata</taxon>
        <taxon>Euteleostomi</taxon>
        <taxon>Actinopterygii</taxon>
        <taxon>Neopterygii</taxon>
        <taxon>Teleostei</taxon>
        <taxon>Neoteleostei</taxon>
        <taxon>Acanthomorphata</taxon>
        <taxon>Ovalentaria</taxon>
        <taxon>Atherinomorphae</taxon>
        <taxon>Cyprinodontiformes</taxon>
        <taxon>Goodeidae</taxon>
        <taxon>Xenoophorus</taxon>
    </lineage>
</organism>
<evidence type="ECO:0000313" key="2">
    <source>
        <dbReference type="Proteomes" id="UP001434883"/>
    </source>
</evidence>
<name>A0ABV0QR91_9TELE</name>
<protein>
    <submittedName>
        <fullName evidence="1">Uncharacterized protein</fullName>
    </submittedName>
</protein>
<dbReference type="Proteomes" id="UP001434883">
    <property type="component" value="Unassembled WGS sequence"/>
</dbReference>
<keyword evidence="2" id="KW-1185">Reference proteome</keyword>
<proteinExistence type="predicted"/>
<comment type="caution">
    <text evidence="1">The sequence shown here is derived from an EMBL/GenBank/DDBJ whole genome shotgun (WGS) entry which is preliminary data.</text>
</comment>
<gene>
    <name evidence="1" type="ORF">XENOCAPTIV_005131</name>
</gene>
<dbReference type="EMBL" id="JAHRIN010018358">
    <property type="protein sequence ID" value="MEQ2197923.1"/>
    <property type="molecule type" value="Genomic_DNA"/>
</dbReference>
<sequence length="125" mass="13979">MSKRPGRIQDNFPSSLQVCFYNNKSISCSSCQDCFLIYLVPRQALHAAQSDFSIMPRTIYTEFILHMVKTIITLFNPPNELYTSTSLAPRESPLAPSEGPLALNEGPLAPSEKPLAWKACEIILF</sequence>
<reference evidence="1 2" key="1">
    <citation type="submission" date="2021-06" db="EMBL/GenBank/DDBJ databases">
        <authorList>
            <person name="Palmer J.M."/>
        </authorList>
    </citation>
    <scope>NUCLEOTIDE SEQUENCE [LARGE SCALE GENOMIC DNA]</scope>
    <source>
        <strain evidence="1 2">XC_2019</strain>
        <tissue evidence="1">Muscle</tissue>
    </source>
</reference>
<accession>A0ABV0QR91</accession>
<evidence type="ECO:0000313" key="1">
    <source>
        <dbReference type="EMBL" id="MEQ2197923.1"/>
    </source>
</evidence>